<comment type="subcellular location">
    <subcellularLocation>
        <location evidence="1">Endomembrane system</location>
        <topology evidence="1">Multi-pass membrane protein</topology>
    </subcellularLocation>
</comment>
<keyword evidence="3 9" id="KW-0812">Transmembrane</keyword>
<keyword evidence="2" id="KW-0444">Lipid biosynthesis</keyword>
<protein>
    <recommendedName>
        <fullName evidence="12">Isoprenylcysteine carboxylmethyltransferase family protein</fullName>
    </recommendedName>
</protein>
<organism evidence="10 11">
    <name type="scientific">Diacronema lutheri</name>
    <name type="common">Unicellular marine alga</name>
    <name type="synonym">Monochrysis lutheri</name>
    <dbReference type="NCBI Taxonomy" id="2081491"/>
    <lineage>
        <taxon>Eukaryota</taxon>
        <taxon>Haptista</taxon>
        <taxon>Haptophyta</taxon>
        <taxon>Pavlovophyceae</taxon>
        <taxon>Pavlovales</taxon>
        <taxon>Pavlovaceae</taxon>
        <taxon>Diacronema</taxon>
    </lineage>
</organism>
<dbReference type="InterPro" id="IPR007318">
    <property type="entry name" value="Phopholipid_MeTrfase"/>
</dbReference>
<dbReference type="EMBL" id="JAGTXO010000009">
    <property type="protein sequence ID" value="KAG8465791.1"/>
    <property type="molecule type" value="Genomic_DNA"/>
</dbReference>
<dbReference type="PANTHER" id="PTHR43847:SF1">
    <property type="entry name" value="BLL3993 PROTEIN"/>
    <property type="match status" value="1"/>
</dbReference>
<evidence type="ECO:0000313" key="11">
    <source>
        <dbReference type="Proteomes" id="UP000751190"/>
    </source>
</evidence>
<accession>A0A8J5XBU2</accession>
<dbReference type="AlphaFoldDB" id="A0A8J5XBU2"/>
<evidence type="ECO:0000256" key="4">
    <source>
        <dbReference type="ARBA" id="ARBA00022989"/>
    </source>
</evidence>
<evidence type="ECO:0000256" key="3">
    <source>
        <dbReference type="ARBA" id="ARBA00022692"/>
    </source>
</evidence>
<dbReference type="PANTHER" id="PTHR43847">
    <property type="entry name" value="BLL3993 PROTEIN"/>
    <property type="match status" value="1"/>
</dbReference>
<comment type="caution">
    <text evidence="10">The sequence shown here is derived from an EMBL/GenBank/DDBJ whole genome shotgun (WGS) entry which is preliminary data.</text>
</comment>
<dbReference type="OrthoDB" id="422086at2759"/>
<evidence type="ECO:0000256" key="2">
    <source>
        <dbReference type="ARBA" id="ARBA00022516"/>
    </source>
</evidence>
<evidence type="ECO:0000256" key="6">
    <source>
        <dbReference type="ARBA" id="ARBA00023136"/>
    </source>
</evidence>
<keyword evidence="11" id="KW-1185">Reference proteome</keyword>
<dbReference type="GO" id="GO:0006656">
    <property type="term" value="P:phosphatidylcholine biosynthetic process"/>
    <property type="evidence" value="ECO:0007669"/>
    <property type="project" value="UniProtKB-UniPathway"/>
</dbReference>
<dbReference type="UniPathway" id="UPA00753"/>
<gene>
    <name evidence="10" type="ORF">KFE25_005361</name>
</gene>
<reference evidence="10" key="1">
    <citation type="submission" date="2021-05" db="EMBL/GenBank/DDBJ databases">
        <title>The genome of the haptophyte Pavlova lutheri (Diacronema luteri, Pavlovales) - a model for lipid biosynthesis in eukaryotic algae.</title>
        <authorList>
            <person name="Hulatt C.J."/>
            <person name="Posewitz M.C."/>
        </authorList>
    </citation>
    <scope>NUCLEOTIDE SEQUENCE</scope>
    <source>
        <strain evidence="10">NIVA-4/92</strain>
    </source>
</reference>
<evidence type="ECO:0000313" key="10">
    <source>
        <dbReference type="EMBL" id="KAG8465791.1"/>
    </source>
</evidence>
<evidence type="ECO:0008006" key="12">
    <source>
        <dbReference type="Google" id="ProtNLM"/>
    </source>
</evidence>
<keyword evidence="5" id="KW-0443">Lipid metabolism</keyword>
<dbReference type="Gene3D" id="1.20.120.1630">
    <property type="match status" value="1"/>
</dbReference>
<dbReference type="Pfam" id="PF04191">
    <property type="entry name" value="PEMT"/>
    <property type="match status" value="1"/>
</dbReference>
<evidence type="ECO:0000256" key="8">
    <source>
        <dbReference type="ARBA" id="ARBA00023264"/>
    </source>
</evidence>
<evidence type="ECO:0000256" key="9">
    <source>
        <dbReference type="SAM" id="Phobius"/>
    </source>
</evidence>
<evidence type="ECO:0000256" key="7">
    <source>
        <dbReference type="ARBA" id="ARBA00023209"/>
    </source>
</evidence>
<keyword evidence="7" id="KW-0594">Phospholipid biosynthesis</keyword>
<sequence length="178" mass="18696">MGWIYGKRTVHVSEAGGTSALRPVGSYVERGALWLVVQFALFAVFVATCSRGGPRAVPILAGVLPGMLLVVSGLAITGLSFAKLTEAQTMTMLPAPLESAELATTGVYAHVRHPCYASGILVLLGVCALAGRPLALLALGALAVFFWAKAAREEALLSDLGYATYSQQVRHRFIPGVV</sequence>
<dbReference type="InterPro" id="IPR052527">
    <property type="entry name" value="Metal_cation-efflux_comp"/>
</dbReference>
<keyword evidence="6 9" id="KW-0472">Membrane</keyword>
<dbReference type="Proteomes" id="UP000751190">
    <property type="component" value="Unassembled WGS sequence"/>
</dbReference>
<dbReference type="GO" id="GO:0012505">
    <property type="term" value="C:endomembrane system"/>
    <property type="evidence" value="ECO:0007669"/>
    <property type="project" value="UniProtKB-SubCell"/>
</dbReference>
<name>A0A8J5XBU2_DIALT</name>
<keyword evidence="8" id="KW-1208">Phospholipid metabolism</keyword>
<feature type="transmembrane region" description="Helical" evidence="9">
    <location>
        <begin position="120"/>
        <end position="148"/>
    </location>
</feature>
<evidence type="ECO:0000256" key="5">
    <source>
        <dbReference type="ARBA" id="ARBA00023098"/>
    </source>
</evidence>
<evidence type="ECO:0000256" key="1">
    <source>
        <dbReference type="ARBA" id="ARBA00004127"/>
    </source>
</evidence>
<proteinExistence type="predicted"/>
<feature type="transmembrane region" description="Helical" evidence="9">
    <location>
        <begin position="56"/>
        <end position="82"/>
    </location>
</feature>
<feature type="transmembrane region" description="Helical" evidence="9">
    <location>
        <begin position="31"/>
        <end position="49"/>
    </location>
</feature>
<keyword evidence="4 9" id="KW-1133">Transmembrane helix</keyword>